<feature type="region of interest" description="Disordered" evidence="1">
    <location>
        <begin position="26"/>
        <end position="56"/>
    </location>
</feature>
<comment type="caution">
    <text evidence="2">The sequence shown here is derived from an EMBL/GenBank/DDBJ whole genome shotgun (WGS) entry which is preliminary data.</text>
</comment>
<protein>
    <submittedName>
        <fullName evidence="2">Uncharacterized protein</fullName>
    </submittedName>
</protein>
<gene>
    <name evidence="2" type="ORF">ABT272_01750</name>
</gene>
<sequence>MKHPPDRIDVAVGLRRVLQDLSAVERWAEGDGATPPEPYADEEPWDGPEFSVETVSDSSMHTVVDITLRRGRDRSLPGRDRPGEDEVAALRSTVRALLDLAGVGSGRACTTVVLTDRGPRVVSCRLDAGETVFAREPVPGRD</sequence>
<evidence type="ECO:0000313" key="2">
    <source>
        <dbReference type="EMBL" id="MER6426464.1"/>
    </source>
</evidence>
<keyword evidence="3" id="KW-1185">Reference proteome</keyword>
<dbReference type="RefSeq" id="WP_123438793.1">
    <property type="nucleotide sequence ID" value="NZ_JBEOYA010000023.1"/>
</dbReference>
<organism evidence="2 3">
    <name type="scientific">Streptomyces sp. 900105245</name>
    <dbReference type="NCBI Taxonomy" id="3154379"/>
    <lineage>
        <taxon>Bacteria</taxon>
        <taxon>Bacillati</taxon>
        <taxon>Actinomycetota</taxon>
        <taxon>Actinomycetes</taxon>
        <taxon>Kitasatosporales</taxon>
        <taxon>Streptomycetaceae</taxon>
        <taxon>Streptomyces</taxon>
    </lineage>
</organism>
<proteinExistence type="predicted"/>
<reference evidence="2 3" key="1">
    <citation type="submission" date="2024-06" db="EMBL/GenBank/DDBJ databases">
        <title>The Natural Products Discovery Center: Release of the First 8490 Sequenced Strains for Exploring Actinobacteria Biosynthetic Diversity.</title>
        <authorList>
            <person name="Kalkreuter E."/>
            <person name="Kautsar S.A."/>
            <person name="Yang D."/>
            <person name="Bader C.D."/>
            <person name="Teijaro C.N."/>
            <person name="Fluegel L."/>
            <person name="Davis C.M."/>
            <person name="Simpson J.R."/>
            <person name="Lauterbach L."/>
            <person name="Steele A.D."/>
            <person name="Gui C."/>
            <person name="Meng S."/>
            <person name="Li G."/>
            <person name="Viehrig K."/>
            <person name="Ye F."/>
            <person name="Su P."/>
            <person name="Kiefer A.F."/>
            <person name="Nichols A."/>
            <person name="Cepeda A.J."/>
            <person name="Yan W."/>
            <person name="Fan B."/>
            <person name="Jiang Y."/>
            <person name="Adhikari A."/>
            <person name="Zheng C.-J."/>
            <person name="Schuster L."/>
            <person name="Cowan T.M."/>
            <person name="Smanski M.J."/>
            <person name="Chevrette M.G."/>
            <person name="De Carvalho L.P.S."/>
            <person name="Shen B."/>
        </authorList>
    </citation>
    <scope>NUCLEOTIDE SEQUENCE [LARGE SCALE GENOMIC DNA]</scope>
    <source>
        <strain evidence="2 3">NPDC001166</strain>
    </source>
</reference>
<dbReference type="Proteomes" id="UP001470023">
    <property type="component" value="Unassembled WGS sequence"/>
</dbReference>
<accession>A0ABV1TYA9</accession>
<evidence type="ECO:0000313" key="3">
    <source>
        <dbReference type="Proteomes" id="UP001470023"/>
    </source>
</evidence>
<name>A0ABV1TYA9_9ACTN</name>
<dbReference type="EMBL" id="JBEPAZ010000001">
    <property type="protein sequence ID" value="MER6426464.1"/>
    <property type="molecule type" value="Genomic_DNA"/>
</dbReference>
<evidence type="ECO:0000256" key="1">
    <source>
        <dbReference type="SAM" id="MobiDB-lite"/>
    </source>
</evidence>